<dbReference type="EMBL" id="JXLB01000026">
    <property type="protein sequence ID" value="OJG78116.1"/>
    <property type="molecule type" value="Genomic_DNA"/>
</dbReference>
<comment type="caution">
    <text evidence="1">The sequence shown here is derived from an EMBL/GenBank/DDBJ whole genome shotgun (WGS) entry which is preliminary data.</text>
</comment>
<dbReference type="Proteomes" id="UP000182152">
    <property type="component" value="Unassembled WGS sequence"/>
</dbReference>
<accession>A0A1L8WAS3</accession>
<sequence length="47" mass="5531">MQASSIKVCFFKWMVETNMKKILLTQHFFIQGKKGKNCKKTLNHLNS</sequence>
<name>A0A1L8WAS3_9ENTE</name>
<dbReference type="AlphaFoldDB" id="A0A1L8WAS3"/>
<proteinExistence type="predicted"/>
<reference evidence="1 2" key="1">
    <citation type="submission" date="2014-12" db="EMBL/GenBank/DDBJ databases">
        <title>Draft genome sequences of 29 type strains of Enterococci.</title>
        <authorList>
            <person name="Zhong Z."/>
            <person name="Sun Z."/>
            <person name="Liu W."/>
            <person name="Zhang W."/>
            <person name="Zhang H."/>
        </authorList>
    </citation>
    <scope>NUCLEOTIDE SEQUENCE [LARGE SCALE GENOMIC DNA]</scope>
    <source>
        <strain evidence="1 2">DSM 15687</strain>
    </source>
</reference>
<evidence type="ECO:0000313" key="2">
    <source>
        <dbReference type="Proteomes" id="UP000182152"/>
    </source>
</evidence>
<gene>
    <name evidence="1" type="ORF">RV14_GL001217</name>
</gene>
<organism evidence="1 2">
    <name type="scientific">Enterococcus ratti</name>
    <dbReference type="NCBI Taxonomy" id="150033"/>
    <lineage>
        <taxon>Bacteria</taxon>
        <taxon>Bacillati</taxon>
        <taxon>Bacillota</taxon>
        <taxon>Bacilli</taxon>
        <taxon>Lactobacillales</taxon>
        <taxon>Enterococcaceae</taxon>
        <taxon>Enterococcus</taxon>
    </lineage>
</organism>
<protein>
    <submittedName>
        <fullName evidence="1">Uncharacterized protein</fullName>
    </submittedName>
</protein>
<keyword evidence="2" id="KW-1185">Reference proteome</keyword>
<evidence type="ECO:0000313" key="1">
    <source>
        <dbReference type="EMBL" id="OJG78116.1"/>
    </source>
</evidence>